<organism evidence="1 2">
    <name type="scientific">Flavobacterium psychrophilum</name>
    <dbReference type="NCBI Taxonomy" id="96345"/>
    <lineage>
        <taxon>Bacteria</taxon>
        <taxon>Pseudomonadati</taxon>
        <taxon>Bacteroidota</taxon>
        <taxon>Flavobacteriia</taxon>
        <taxon>Flavobacteriales</taxon>
        <taxon>Flavobacteriaceae</taxon>
        <taxon>Flavobacterium</taxon>
    </lineage>
</organism>
<dbReference type="Gene3D" id="3.30.420.260">
    <property type="match status" value="1"/>
</dbReference>
<evidence type="ECO:0000313" key="1">
    <source>
        <dbReference type="EMBL" id="QRE02940.1"/>
    </source>
</evidence>
<dbReference type="Proteomes" id="UP000596329">
    <property type="component" value="Chromosome"/>
</dbReference>
<evidence type="ECO:0000313" key="2">
    <source>
        <dbReference type="Proteomes" id="UP000596329"/>
    </source>
</evidence>
<dbReference type="RefSeq" id="WP_038503504.1">
    <property type="nucleotide sequence ID" value="NZ_CP010275.2"/>
</dbReference>
<gene>
    <name evidence="1" type="ORF">H0H26_08445</name>
</gene>
<sequence>MSSGNATILEKKYKNLVLQVSLTEVSFCIKDTLKDTIDTIRSFSFHKISNPTEIEQSLIKYFEETPELNTNFDEITVLHNNNLLTFVPSVLFDPQYLGSYLQYNTKVFESDFFAYDLVSNNDMVTVYIPYVNINNFLIDRFGTFNYKHSFTILVKKVLDFSKNIDEPQLYVHIQSDNFQIIAAKNQKLLLFNTFDYKTEADFIYYLLFATEQLNLNPETIKVKLFGTVSKESDLYQIAYKYIRNVSLFFDYNRIENSISQQEYLQNFIPIHTCE</sequence>
<dbReference type="InterPro" id="IPR024213">
    <property type="entry name" value="DUF3822"/>
</dbReference>
<proteinExistence type="predicted"/>
<name>A0A7U2NDE2_FLAPS</name>
<dbReference type="AlphaFoldDB" id="A0A7U2NDE2"/>
<dbReference type="CDD" id="cd24013">
    <property type="entry name" value="ASKHA_ATPase_BT3980-like"/>
    <property type="match status" value="1"/>
</dbReference>
<protein>
    <submittedName>
        <fullName evidence="1">DUF3822 family protein</fullName>
    </submittedName>
</protein>
<accession>A0A7U2NDE2</accession>
<dbReference type="Pfam" id="PF12864">
    <property type="entry name" value="DUF3822"/>
    <property type="match status" value="1"/>
</dbReference>
<dbReference type="Gene3D" id="3.30.420.250">
    <property type="match status" value="1"/>
</dbReference>
<dbReference type="EMBL" id="CP059075">
    <property type="protein sequence ID" value="QRE02940.1"/>
    <property type="molecule type" value="Genomic_DNA"/>
</dbReference>
<reference evidence="1 2" key="1">
    <citation type="submission" date="2020-07" db="EMBL/GenBank/DDBJ databases">
        <title>Genomic characterization of Flavobacterium psychrophilum strains.</title>
        <authorList>
            <person name="Castillo D."/>
            <person name="Jorgensen J."/>
            <person name="Middelboe M."/>
        </authorList>
    </citation>
    <scope>NUCLEOTIDE SEQUENCE [LARGE SCALE GENOMIC DNA]</scope>
    <source>
        <strain evidence="1 2">FPS-R7</strain>
    </source>
</reference>